<protein>
    <recommendedName>
        <fullName evidence="1">glutamine--tRNA ligase</fullName>
        <ecNumber evidence="1">6.1.1.18</ecNumber>
    </recommendedName>
</protein>
<name>A0A381YKQ3_9ZZZZ</name>
<keyword evidence="3" id="KW-0436">Ligase</keyword>
<dbReference type="PANTHER" id="PTHR43097">
    <property type="entry name" value="GLUTAMINE-TRNA LIGASE"/>
    <property type="match status" value="1"/>
</dbReference>
<dbReference type="GO" id="GO:0005829">
    <property type="term" value="C:cytosol"/>
    <property type="evidence" value="ECO:0007669"/>
    <property type="project" value="TreeGrafter"/>
</dbReference>
<evidence type="ECO:0000256" key="1">
    <source>
        <dbReference type="ARBA" id="ARBA00012836"/>
    </source>
</evidence>
<keyword evidence="2" id="KW-0963">Cytoplasm</keyword>
<dbReference type="InterPro" id="IPR022861">
    <property type="entry name" value="Gln_tRNA_ligase_bac"/>
</dbReference>
<feature type="domain" description="Glutamyl/glutaminyl-tRNA synthetase class Ib catalytic" evidence="9">
    <location>
        <begin position="24"/>
        <end position="333"/>
    </location>
</feature>
<reference evidence="12" key="1">
    <citation type="submission" date="2018-05" db="EMBL/GenBank/DDBJ databases">
        <authorList>
            <person name="Lanie J.A."/>
            <person name="Ng W.-L."/>
            <person name="Kazmierczak K.M."/>
            <person name="Andrzejewski T.M."/>
            <person name="Davidsen T.M."/>
            <person name="Wayne K.J."/>
            <person name="Tettelin H."/>
            <person name="Glass J.I."/>
            <person name="Rusch D."/>
            <person name="Podicherti R."/>
            <person name="Tsui H.-C.T."/>
            <person name="Winkler M.E."/>
        </authorList>
    </citation>
    <scope>NUCLEOTIDE SEQUENCE</scope>
</reference>
<dbReference type="FunFam" id="3.40.50.620:FF:000037">
    <property type="entry name" value="Glutamine--tRNA ligase cytoplasmic"/>
    <property type="match status" value="1"/>
</dbReference>
<dbReference type="Gene3D" id="3.90.800.10">
    <property type="entry name" value="Glutamyl-tRNA Synthetase, Domain 3"/>
    <property type="match status" value="1"/>
</dbReference>
<dbReference type="GO" id="GO:0006425">
    <property type="term" value="P:glutaminyl-tRNA aminoacylation"/>
    <property type="evidence" value="ECO:0007669"/>
    <property type="project" value="InterPro"/>
</dbReference>
<dbReference type="FunFam" id="2.40.240.10:FF:000001">
    <property type="entry name" value="Glutamine--tRNA ligase"/>
    <property type="match status" value="1"/>
</dbReference>
<dbReference type="Gene3D" id="1.10.1160.10">
    <property type="entry name" value="Glutamyl-trna Synthetase, Domain 2"/>
    <property type="match status" value="1"/>
</dbReference>
<keyword evidence="5" id="KW-0067">ATP-binding</keyword>
<dbReference type="InterPro" id="IPR049437">
    <property type="entry name" value="tRNA-synt_1c_C2"/>
</dbReference>
<dbReference type="InterPro" id="IPR020059">
    <property type="entry name" value="Glu/Gln-tRNA-synth_Ib_codon-bd"/>
</dbReference>
<dbReference type="InterPro" id="IPR050132">
    <property type="entry name" value="Gln/Glu-tRNA_Ligase"/>
</dbReference>
<dbReference type="Gene3D" id="2.40.240.10">
    <property type="entry name" value="Ribosomal Protein L25, Chain P"/>
    <property type="match status" value="2"/>
</dbReference>
<dbReference type="InterPro" id="IPR020056">
    <property type="entry name" value="Rbsml_bL25/Gln-tRNA_synth_N"/>
</dbReference>
<dbReference type="GO" id="GO:0005524">
    <property type="term" value="F:ATP binding"/>
    <property type="evidence" value="ECO:0007669"/>
    <property type="project" value="UniProtKB-KW"/>
</dbReference>
<dbReference type="SUPFAM" id="SSF52374">
    <property type="entry name" value="Nucleotidylyl transferase"/>
    <property type="match status" value="1"/>
</dbReference>
<keyword evidence="7" id="KW-0030">Aminoacyl-tRNA synthetase</keyword>
<dbReference type="Pfam" id="PF00749">
    <property type="entry name" value="tRNA-synt_1c"/>
    <property type="match status" value="1"/>
</dbReference>
<dbReference type="EMBL" id="UINC01018462">
    <property type="protein sequence ID" value="SVA77569.1"/>
    <property type="molecule type" value="Genomic_DNA"/>
</dbReference>
<proteinExistence type="inferred from homology"/>
<evidence type="ECO:0000256" key="2">
    <source>
        <dbReference type="ARBA" id="ARBA00022490"/>
    </source>
</evidence>
<dbReference type="InterPro" id="IPR004514">
    <property type="entry name" value="Gln-tRNA-synth"/>
</dbReference>
<dbReference type="Pfam" id="PF03950">
    <property type="entry name" value="tRNA-synt_1c_C"/>
    <property type="match status" value="1"/>
</dbReference>
<feature type="domain" description="Glutamyl/glutaminyl-tRNA synthetase class Ib anti-codon binding" evidence="10">
    <location>
        <begin position="336"/>
        <end position="436"/>
    </location>
</feature>
<dbReference type="PANTHER" id="PTHR43097:SF5">
    <property type="entry name" value="GLUTAMATE--TRNA LIGASE"/>
    <property type="match status" value="1"/>
</dbReference>
<dbReference type="FunFam" id="3.90.800.10:FF:000001">
    <property type="entry name" value="Glutamine--tRNA ligase"/>
    <property type="match status" value="1"/>
</dbReference>
<evidence type="ECO:0000259" key="9">
    <source>
        <dbReference type="Pfam" id="PF00749"/>
    </source>
</evidence>
<dbReference type="Pfam" id="PF20974">
    <property type="entry name" value="tRNA-synt_1c_C2"/>
    <property type="match status" value="1"/>
</dbReference>
<dbReference type="SUPFAM" id="SSF50715">
    <property type="entry name" value="Ribosomal protein L25-like"/>
    <property type="match status" value="1"/>
</dbReference>
<evidence type="ECO:0000259" key="11">
    <source>
        <dbReference type="Pfam" id="PF20974"/>
    </source>
</evidence>
<keyword evidence="6" id="KW-0648">Protein biosynthesis</keyword>
<dbReference type="HAMAP" id="MF_00126">
    <property type="entry name" value="Gln_tRNA_synth"/>
    <property type="match status" value="1"/>
</dbReference>
<dbReference type="InterPro" id="IPR020058">
    <property type="entry name" value="Glu/Gln-tRNA-synth_Ib_cat-dom"/>
</dbReference>
<accession>A0A381YKQ3</accession>
<dbReference type="NCBIfam" id="TIGR00440">
    <property type="entry name" value="glnS"/>
    <property type="match status" value="1"/>
</dbReference>
<dbReference type="PRINTS" id="PR00987">
    <property type="entry name" value="TRNASYNTHGLU"/>
</dbReference>
<feature type="domain" description="tRNA synthetases class I (E and Q) anti-codon binding" evidence="11">
    <location>
        <begin position="453"/>
        <end position="528"/>
    </location>
</feature>
<dbReference type="InterPro" id="IPR020061">
    <property type="entry name" value="Glu_tRNA_lig_a-bdl"/>
</dbReference>
<evidence type="ECO:0000256" key="3">
    <source>
        <dbReference type="ARBA" id="ARBA00022598"/>
    </source>
</evidence>
<comment type="catalytic activity">
    <reaction evidence="8">
        <text>tRNA(Gln) + L-glutamine + ATP = L-glutaminyl-tRNA(Gln) + AMP + diphosphate</text>
        <dbReference type="Rhea" id="RHEA:20121"/>
        <dbReference type="Rhea" id="RHEA-COMP:9662"/>
        <dbReference type="Rhea" id="RHEA-COMP:9681"/>
        <dbReference type="ChEBI" id="CHEBI:30616"/>
        <dbReference type="ChEBI" id="CHEBI:33019"/>
        <dbReference type="ChEBI" id="CHEBI:58359"/>
        <dbReference type="ChEBI" id="CHEBI:78442"/>
        <dbReference type="ChEBI" id="CHEBI:78521"/>
        <dbReference type="ChEBI" id="CHEBI:456215"/>
        <dbReference type="EC" id="6.1.1.18"/>
    </reaction>
</comment>
<evidence type="ECO:0000256" key="7">
    <source>
        <dbReference type="ARBA" id="ARBA00023146"/>
    </source>
</evidence>
<dbReference type="InterPro" id="IPR011035">
    <property type="entry name" value="Ribosomal_bL25/Gln-tRNA_synth"/>
</dbReference>
<organism evidence="12">
    <name type="scientific">marine metagenome</name>
    <dbReference type="NCBI Taxonomy" id="408172"/>
    <lineage>
        <taxon>unclassified sequences</taxon>
        <taxon>metagenomes</taxon>
        <taxon>ecological metagenomes</taxon>
    </lineage>
</organism>
<dbReference type="Gene3D" id="3.40.50.620">
    <property type="entry name" value="HUPs"/>
    <property type="match status" value="1"/>
</dbReference>
<dbReference type="GO" id="GO:0004819">
    <property type="term" value="F:glutamine-tRNA ligase activity"/>
    <property type="evidence" value="ECO:0007669"/>
    <property type="project" value="UniProtKB-EC"/>
</dbReference>
<gene>
    <name evidence="12" type="ORF">METZ01_LOCUS130423</name>
</gene>
<evidence type="ECO:0000256" key="4">
    <source>
        <dbReference type="ARBA" id="ARBA00022741"/>
    </source>
</evidence>
<evidence type="ECO:0000256" key="6">
    <source>
        <dbReference type="ARBA" id="ARBA00022917"/>
    </source>
</evidence>
<sequence>MSATNFIRQIVESELADKRHPGGVVTRFPPEPNGYLHIGHAKSMCLNFGIAQDFKGKCYLRFDDTNPDRESPEYVAAIKHDVRWLGFEWENRLTHASDYFDQLYQAAVELVRNGKAFVCSLSAADIRSSRGTLTQPGHDSPFRDRSVAENLDLFERMRSGEFPDGTHVLRARIDMASPNINLRDPTLYRIRHLPHQNTGERWCIYPMYGFTHPLSDALESVTHSLCTLEFEDQRAFYDWVLDNVTVPSRPRQIEFSRLALDYTIMSKRLLTALVEDKRVAGWDDPRMPTLSGLRRRGYTPASIRDFCARIGVTRNEQQIEMSVLENCIREDLDRTAPRAFAVLRPVRVVIDNYPNNQVEEFEAANHPNDPGMGVRTVPFCRELFIEQQDFMEDAPRKFFRLAPGREVRLRYAYLIKCTEVIKDHSGNVIEIHCDYDPASAGGKAPDGRKVKGTLHWVSAEHSVNAEIRLYDQLFVEPNPRADSDTDFMDLINPKSQVILTGAKVEPSLAKAQCGDTFQFERTGYFCADPDSAPGSPVFNRTVPLRDSWGRKNPA</sequence>
<dbReference type="InterPro" id="IPR001412">
    <property type="entry name" value="aa-tRNA-synth_I_CS"/>
</dbReference>
<keyword evidence="4" id="KW-0547">Nucleotide-binding</keyword>
<dbReference type="PROSITE" id="PS00178">
    <property type="entry name" value="AA_TRNA_LIGASE_I"/>
    <property type="match status" value="1"/>
</dbReference>
<evidence type="ECO:0000259" key="10">
    <source>
        <dbReference type="Pfam" id="PF03950"/>
    </source>
</evidence>
<dbReference type="EC" id="6.1.1.18" evidence="1"/>
<dbReference type="AlphaFoldDB" id="A0A381YKQ3"/>
<dbReference type="InterPro" id="IPR000924">
    <property type="entry name" value="Glu/Gln-tRNA-synth"/>
</dbReference>
<dbReference type="NCBIfam" id="NF011291">
    <property type="entry name" value="PRK14703.1"/>
    <property type="match status" value="1"/>
</dbReference>
<evidence type="ECO:0000256" key="5">
    <source>
        <dbReference type="ARBA" id="ARBA00022840"/>
    </source>
</evidence>
<evidence type="ECO:0000313" key="12">
    <source>
        <dbReference type="EMBL" id="SVA77569.1"/>
    </source>
</evidence>
<dbReference type="FunFam" id="1.10.1160.10:FF:000001">
    <property type="entry name" value="Glutamine--tRNA ligase"/>
    <property type="match status" value="1"/>
</dbReference>
<evidence type="ECO:0000256" key="8">
    <source>
        <dbReference type="ARBA" id="ARBA00048270"/>
    </source>
</evidence>
<dbReference type="InterPro" id="IPR014729">
    <property type="entry name" value="Rossmann-like_a/b/a_fold"/>
</dbReference>